<feature type="signal peptide" evidence="1">
    <location>
        <begin position="1"/>
        <end position="18"/>
    </location>
</feature>
<protein>
    <recommendedName>
        <fullName evidence="4">DUF3142 domain-containing protein</fullName>
    </recommendedName>
</protein>
<evidence type="ECO:0000256" key="1">
    <source>
        <dbReference type="SAM" id="SignalP"/>
    </source>
</evidence>
<accession>A0A918RCN4</accession>
<comment type="caution">
    <text evidence="2">The sequence shown here is derived from an EMBL/GenBank/DDBJ whole genome shotgun (WGS) entry which is preliminary data.</text>
</comment>
<dbReference type="SUPFAM" id="SSF51445">
    <property type="entry name" value="(Trans)glycosidases"/>
    <property type="match status" value="1"/>
</dbReference>
<dbReference type="PROSITE" id="PS51257">
    <property type="entry name" value="PROKAR_LIPOPROTEIN"/>
    <property type="match status" value="1"/>
</dbReference>
<gene>
    <name evidence="2" type="ORF">GCM10011617_09050</name>
</gene>
<dbReference type="InterPro" id="IPR017853">
    <property type="entry name" value="GH"/>
</dbReference>
<dbReference type="Proteomes" id="UP000634139">
    <property type="component" value="Unassembled WGS sequence"/>
</dbReference>
<name>A0A918RCN4_9SPHN</name>
<feature type="chain" id="PRO_5037111885" description="DUF3142 domain-containing protein" evidence="1">
    <location>
        <begin position="19"/>
        <end position="243"/>
    </location>
</feature>
<dbReference type="EMBL" id="BMZD01000002">
    <property type="protein sequence ID" value="GGZ91857.1"/>
    <property type="molecule type" value="Genomic_DNA"/>
</dbReference>
<organism evidence="2 3">
    <name type="scientific">Novosphingobium arvoryzae</name>
    <dbReference type="NCBI Taxonomy" id="1256514"/>
    <lineage>
        <taxon>Bacteria</taxon>
        <taxon>Pseudomonadati</taxon>
        <taxon>Pseudomonadota</taxon>
        <taxon>Alphaproteobacteria</taxon>
        <taxon>Sphingomonadales</taxon>
        <taxon>Sphingomonadaceae</taxon>
        <taxon>Novosphingobium</taxon>
    </lineage>
</organism>
<evidence type="ECO:0008006" key="4">
    <source>
        <dbReference type="Google" id="ProtNLM"/>
    </source>
</evidence>
<keyword evidence="1" id="KW-0732">Signal</keyword>
<dbReference type="Pfam" id="PF11340">
    <property type="entry name" value="DUF3142"/>
    <property type="match status" value="1"/>
</dbReference>
<reference evidence="2" key="2">
    <citation type="submission" date="2020-09" db="EMBL/GenBank/DDBJ databases">
        <authorList>
            <person name="Sun Q."/>
            <person name="Kim S."/>
        </authorList>
    </citation>
    <scope>NUCLEOTIDE SEQUENCE</scope>
    <source>
        <strain evidence="2">KCTC 32422</strain>
    </source>
</reference>
<proteinExistence type="predicted"/>
<dbReference type="InterPro" id="IPR021488">
    <property type="entry name" value="DUF3142"/>
</dbReference>
<sequence length="243" mass="26747">MVSVRRSIALLAALALLAGCWERSGGSDQRVDPADYTSFFLWAEVKPPPELSRATELYILGGEVKAEDPDTYVPMRAGVPRLADKRVWLVVRAARLDWGEGVHRAVLTDLARWERAGNGVAGLQVDFDAATRGLDGYADFLARLRQRLPQRYQLSVTGLMDWSAHGDPAALARLAGIVDEVVVQSYQGRSTIPGYADYLSRLARVPIPHKVALVQGGEWQEPAALRSDPGFRGYVVFLVNPEH</sequence>
<evidence type="ECO:0000313" key="3">
    <source>
        <dbReference type="Proteomes" id="UP000634139"/>
    </source>
</evidence>
<evidence type="ECO:0000313" key="2">
    <source>
        <dbReference type="EMBL" id="GGZ91857.1"/>
    </source>
</evidence>
<reference evidence="2" key="1">
    <citation type="journal article" date="2014" name="Int. J. Syst. Evol. Microbiol.">
        <title>Complete genome sequence of Corynebacterium casei LMG S-19264T (=DSM 44701T), isolated from a smear-ripened cheese.</title>
        <authorList>
            <consortium name="US DOE Joint Genome Institute (JGI-PGF)"/>
            <person name="Walter F."/>
            <person name="Albersmeier A."/>
            <person name="Kalinowski J."/>
            <person name="Ruckert C."/>
        </authorList>
    </citation>
    <scope>NUCLEOTIDE SEQUENCE</scope>
    <source>
        <strain evidence="2">KCTC 32422</strain>
    </source>
</reference>
<dbReference type="AlphaFoldDB" id="A0A918RCN4"/>
<keyword evidence="3" id="KW-1185">Reference proteome</keyword>